<dbReference type="Gene3D" id="3.30.10.20">
    <property type="match status" value="3"/>
</dbReference>
<dbReference type="InterPro" id="IPR005543">
    <property type="entry name" value="PASTA_dom"/>
</dbReference>
<dbReference type="Proteomes" id="UP000310263">
    <property type="component" value="Unassembled WGS sequence"/>
</dbReference>
<evidence type="ECO:0000256" key="1">
    <source>
        <dbReference type="SAM" id="Phobius"/>
    </source>
</evidence>
<proteinExistence type="predicted"/>
<feature type="transmembrane region" description="Helical" evidence="1">
    <location>
        <begin position="61"/>
        <end position="83"/>
    </location>
</feature>
<dbReference type="SMART" id="SM00740">
    <property type="entry name" value="PASTA"/>
    <property type="match status" value="3"/>
</dbReference>
<keyword evidence="1" id="KW-0812">Transmembrane</keyword>
<accession>A0A4S2F2F1</accession>
<dbReference type="CDD" id="cd06577">
    <property type="entry name" value="PASTA_pknB"/>
    <property type="match status" value="3"/>
</dbReference>
<dbReference type="OrthoDB" id="3171453at2"/>
<feature type="domain" description="PASTA" evidence="2">
    <location>
        <begin position="88"/>
        <end position="153"/>
    </location>
</feature>
<organism evidence="3 4">
    <name type="scientific">Muricaecibacterium torontonense</name>
    <dbReference type="NCBI Taxonomy" id="3032871"/>
    <lineage>
        <taxon>Bacteria</taxon>
        <taxon>Bacillati</taxon>
        <taxon>Actinomycetota</taxon>
        <taxon>Coriobacteriia</taxon>
        <taxon>Coriobacteriales</taxon>
        <taxon>Atopobiaceae</taxon>
        <taxon>Muricaecibacterium</taxon>
    </lineage>
</organism>
<evidence type="ECO:0000259" key="2">
    <source>
        <dbReference type="PROSITE" id="PS51178"/>
    </source>
</evidence>
<dbReference type="Pfam" id="PF03793">
    <property type="entry name" value="PASTA"/>
    <property type="match status" value="3"/>
</dbReference>
<evidence type="ECO:0000313" key="3">
    <source>
        <dbReference type="EMBL" id="TGY61703.1"/>
    </source>
</evidence>
<comment type="caution">
    <text evidence="3">The sequence shown here is derived from an EMBL/GenBank/DDBJ whole genome shotgun (WGS) entry which is preliminary data.</text>
</comment>
<dbReference type="SUPFAM" id="SSF54184">
    <property type="entry name" value="Penicillin-binding protein 2x (pbp-2x), c-terminal domain"/>
    <property type="match status" value="1"/>
</dbReference>
<dbReference type="RefSeq" id="WP_136012836.1">
    <property type="nucleotide sequence ID" value="NZ_SRYE01000004.1"/>
</dbReference>
<gene>
    <name evidence="3" type="ORF">E5334_06765</name>
</gene>
<dbReference type="AlphaFoldDB" id="A0A4S2F2F1"/>
<keyword evidence="1" id="KW-1133">Transmembrane helix</keyword>
<dbReference type="PROSITE" id="PS51178">
    <property type="entry name" value="PASTA"/>
    <property type="match status" value="2"/>
</dbReference>
<dbReference type="EMBL" id="SRYE01000004">
    <property type="protein sequence ID" value="TGY61703.1"/>
    <property type="molecule type" value="Genomic_DNA"/>
</dbReference>
<protein>
    <submittedName>
        <fullName evidence="3">PASTA domain-containing protein</fullName>
    </submittedName>
</protein>
<keyword evidence="1" id="KW-0472">Membrane</keyword>
<keyword evidence="4" id="KW-1185">Reference proteome</keyword>
<feature type="domain" description="PASTA" evidence="2">
    <location>
        <begin position="216"/>
        <end position="281"/>
    </location>
</feature>
<evidence type="ECO:0000313" key="4">
    <source>
        <dbReference type="Proteomes" id="UP000310263"/>
    </source>
</evidence>
<name>A0A4S2F2F1_9ACTN</name>
<sequence length="427" mass="45002">MKCPHCDTDLGEGLLPARCPACGANLSPGRGGHAAAAQHSRLSVEGLSGVGKGNKKDRPRYIGRSIIAFLLVALFCVGLYFVVTRFIDVNSGLPDVVGWRVERAQDKLEEAGYSVKVVEAADPTSHSGLVTAQDPPAGAKADKGDLITLTVAKARTMPDLVGQAETDAIAALDDLGIAHESVYEPSDEADGTVLSTSLVAGVEVPNDMVCELTVAKTPVVPDLSKMSKDEAMDALQKAGLVGQFEPAKPKDGQAMNTVVSQEPAAGTQLKVGGLVKVTITSPKSNLAKDTAEQIISIVYNTDPSGDAIGAKLIPLLSPSSPYYGKSAHEVWYGLVKGGGKHQDIDEKIQSLQRSISSMAVEMADDGLSATAEVHVNWDWSRFGTDYAGVTSSDTHYVTMTFDDEGRLVSFSDPQTDVPAYEVQATVS</sequence>
<reference evidence="3 4" key="1">
    <citation type="submission" date="2019-04" db="EMBL/GenBank/DDBJ databases">
        <title>Microbes associate with the intestines of laboratory mice.</title>
        <authorList>
            <person name="Navarre W."/>
            <person name="Wong E."/>
            <person name="Huang K."/>
            <person name="Tropini C."/>
            <person name="Ng K."/>
            <person name="Yu B."/>
        </authorList>
    </citation>
    <scope>NUCLEOTIDE SEQUENCE [LARGE SCALE GENOMIC DNA]</scope>
    <source>
        <strain evidence="3 4">NM07_P-09</strain>
    </source>
</reference>